<dbReference type="PROSITE" id="PS00113">
    <property type="entry name" value="ADENYLATE_KINASE"/>
    <property type="match status" value="1"/>
</dbReference>
<dbReference type="InterPro" id="IPR033690">
    <property type="entry name" value="Adenylat_kinase_CS"/>
</dbReference>
<dbReference type="GeneTree" id="ENSGT00940000155917"/>
<dbReference type="CDD" id="cd01428">
    <property type="entry name" value="ADK"/>
    <property type="match status" value="2"/>
</dbReference>
<dbReference type="Proteomes" id="UP000694426">
    <property type="component" value="Unplaced"/>
</dbReference>
<dbReference type="PRINTS" id="PR00094">
    <property type="entry name" value="ADENYLTKNASE"/>
</dbReference>
<dbReference type="GO" id="GO:0034451">
    <property type="term" value="C:centriolar satellite"/>
    <property type="evidence" value="ECO:0007669"/>
    <property type="project" value="Ensembl"/>
</dbReference>
<evidence type="ECO:0000256" key="3">
    <source>
        <dbReference type="ARBA" id="ARBA00000937"/>
    </source>
</evidence>
<evidence type="ECO:0000256" key="2">
    <source>
        <dbReference type="ARBA" id="ARBA00000582"/>
    </source>
</evidence>
<keyword evidence="7" id="KW-0963">Cytoplasm</keyword>
<dbReference type="AlphaFoldDB" id="A0A8B9CKU0"/>
<feature type="region of interest" description="Disordered" evidence="15">
    <location>
        <begin position="88"/>
        <end position="199"/>
    </location>
</feature>
<organism evidence="16 17">
    <name type="scientific">Anser brachyrhynchus</name>
    <name type="common">Pink-footed goose</name>
    <dbReference type="NCBI Taxonomy" id="132585"/>
    <lineage>
        <taxon>Eukaryota</taxon>
        <taxon>Metazoa</taxon>
        <taxon>Chordata</taxon>
        <taxon>Craniata</taxon>
        <taxon>Vertebrata</taxon>
        <taxon>Euteleostomi</taxon>
        <taxon>Archelosauria</taxon>
        <taxon>Archosauria</taxon>
        <taxon>Dinosauria</taxon>
        <taxon>Saurischia</taxon>
        <taxon>Theropoda</taxon>
        <taxon>Coelurosauria</taxon>
        <taxon>Aves</taxon>
        <taxon>Neognathae</taxon>
        <taxon>Galloanserae</taxon>
        <taxon>Anseriformes</taxon>
        <taxon>Anatidae</taxon>
        <taxon>Anserinae</taxon>
        <taxon>Anser</taxon>
    </lineage>
</organism>
<keyword evidence="8" id="KW-0808">Transferase</keyword>
<evidence type="ECO:0000256" key="6">
    <source>
        <dbReference type="ARBA" id="ARBA00012955"/>
    </source>
</evidence>
<comment type="catalytic activity">
    <reaction evidence="1">
        <text>a 2'-deoxyribonucleoside 5'-diphosphate + ATP = a 2'-deoxyribonucleoside 5'-triphosphate + ADP</text>
        <dbReference type="Rhea" id="RHEA:44640"/>
        <dbReference type="ChEBI" id="CHEBI:30616"/>
        <dbReference type="ChEBI" id="CHEBI:61560"/>
        <dbReference type="ChEBI" id="CHEBI:73316"/>
        <dbReference type="ChEBI" id="CHEBI:456216"/>
        <dbReference type="EC" id="2.7.4.6"/>
    </reaction>
</comment>
<accession>A0A8B9CKU0</accession>
<dbReference type="EC" id="2.7.4.3" evidence="6"/>
<keyword evidence="10" id="KW-0418">Kinase</keyword>
<dbReference type="Ensembl" id="ENSABRT00000030135.1">
    <property type="protein sequence ID" value="ENSABRP00000021404.1"/>
    <property type="gene ID" value="ENSABRG00000018194.1"/>
</dbReference>
<sequence>MSRDKLRQDRLCWNGRKPLFITRPARHRLPRLAVQSPSLTVCRMRPDKAPSSPVWEQEVGPQTSSGPFLWTNRHSGVIAARGLSTPKAYKTPRSEVPGTALPRGAAASSPHPLRGLTGGTPSGWQPGGAPPPPPLGLLPAGTPKLSPAACARPSSPPFSFLGRGGKEKKSVLAPCGGAGEAGSLPPSSPRAPARPPAGASLRLPHCTAGPCRAVPGRAVPCRARGSALPPRAPAMSAGEAKEYLARREIPQLFESLLNGLMCYKPDDPIEYLESCLQKVKELGGAEKVKWDTFVSPEKKTLPPLNGGQSRRSFFRNVMPDNSNFPYRRYDRLPPIHQFSIESDTDLSETAELIEEYDVFDPARPRPKIILVIGGPGSGKGTQSLKIAERYGFNYISVGELLRKKIHSTSSNRKWSLIAKIITTGELAPQETTITEIKQRLMQIPDEEGIVIDGFPRDVAQAISFEDQICTPDLVVFLACSNQRLKERLLKRAEQQGRPDDNLKATQRRLMNFKQNAIPLVKYFQEKGLIITFDADRDEEEVFFDISLAVDSKLFANKEAAAGPNELDCGLIMDSGDTAYTEFDFDDQEEDQSSFSGYESTGDFSEDLRKSNIIFVVGGPGSGKGSQCEQLVKKYGFTHLSTGDLLQNELSSLSERSKLIKDIMECGEPVPGGIVLELLKEAMVANLGDTKGFLIDGYPRELKEAKEFESKIGEPKLVFCLDCSAETMSSRLLMRSQSSQHFDSAETIKEGIESYYQAAKPVIAYYEKKAQLCKVDAEATPEDVFLEVCKSIDSFLKNEAAAFSTEMQ</sequence>
<evidence type="ECO:0000256" key="12">
    <source>
        <dbReference type="ARBA" id="ARBA00053658"/>
    </source>
</evidence>
<gene>
    <name evidence="16" type="primary">AK5</name>
</gene>
<dbReference type="HAMAP" id="MF_00235">
    <property type="entry name" value="Adenylate_kinase_Adk"/>
    <property type="match status" value="2"/>
</dbReference>
<proteinExistence type="inferred from homology"/>
<comment type="similarity">
    <text evidence="5">Belongs to the adenylate kinase family.</text>
</comment>
<keyword evidence="9" id="KW-0547">Nucleotide-binding</keyword>
<comment type="catalytic activity">
    <reaction evidence="3">
        <text>a ribonucleoside 5'-diphosphate + ATP = a ribonucleoside 5'-triphosphate + ADP</text>
        <dbReference type="Rhea" id="RHEA:18113"/>
        <dbReference type="ChEBI" id="CHEBI:30616"/>
        <dbReference type="ChEBI" id="CHEBI:57930"/>
        <dbReference type="ChEBI" id="CHEBI:61557"/>
        <dbReference type="ChEBI" id="CHEBI:456216"/>
        <dbReference type="EC" id="2.7.4.6"/>
    </reaction>
</comment>
<feature type="compositionally biased region" description="Low complexity" evidence="15">
    <location>
        <begin position="137"/>
        <end position="159"/>
    </location>
</feature>
<reference evidence="16" key="2">
    <citation type="submission" date="2025-09" db="UniProtKB">
        <authorList>
            <consortium name="Ensembl"/>
        </authorList>
    </citation>
    <scope>IDENTIFICATION</scope>
</reference>
<evidence type="ECO:0000256" key="8">
    <source>
        <dbReference type="ARBA" id="ARBA00022679"/>
    </source>
</evidence>
<comment type="catalytic activity">
    <reaction evidence="2">
        <text>AMP + ATP = 2 ADP</text>
        <dbReference type="Rhea" id="RHEA:12973"/>
        <dbReference type="ChEBI" id="CHEBI:30616"/>
        <dbReference type="ChEBI" id="CHEBI:456215"/>
        <dbReference type="ChEBI" id="CHEBI:456216"/>
        <dbReference type="EC" id="2.7.4.3"/>
    </reaction>
</comment>
<dbReference type="InterPro" id="IPR000850">
    <property type="entry name" value="Adenylat/UMP-CMP_kin"/>
</dbReference>
<evidence type="ECO:0000256" key="15">
    <source>
        <dbReference type="SAM" id="MobiDB-lite"/>
    </source>
</evidence>
<dbReference type="GO" id="GO:0004550">
    <property type="term" value="F:nucleoside diphosphate kinase activity"/>
    <property type="evidence" value="ECO:0007669"/>
    <property type="project" value="UniProtKB-EC"/>
</dbReference>
<evidence type="ECO:0000256" key="10">
    <source>
        <dbReference type="ARBA" id="ARBA00022777"/>
    </source>
</evidence>
<feature type="compositionally biased region" description="Pro residues" evidence="15">
    <location>
        <begin position="186"/>
        <end position="195"/>
    </location>
</feature>
<dbReference type="Pfam" id="PF00406">
    <property type="entry name" value="ADK"/>
    <property type="match status" value="2"/>
</dbReference>
<reference evidence="16" key="1">
    <citation type="submission" date="2025-08" db="UniProtKB">
        <authorList>
            <consortium name="Ensembl"/>
        </authorList>
    </citation>
    <scope>IDENTIFICATION</scope>
</reference>
<evidence type="ECO:0000256" key="7">
    <source>
        <dbReference type="ARBA" id="ARBA00022490"/>
    </source>
</evidence>
<evidence type="ECO:0000256" key="4">
    <source>
        <dbReference type="ARBA" id="ARBA00004496"/>
    </source>
</evidence>
<evidence type="ECO:0000256" key="14">
    <source>
        <dbReference type="ARBA" id="ARBA00083254"/>
    </source>
</evidence>
<evidence type="ECO:0000256" key="11">
    <source>
        <dbReference type="ARBA" id="ARBA00022840"/>
    </source>
</evidence>
<evidence type="ECO:0000256" key="1">
    <source>
        <dbReference type="ARBA" id="ARBA00000082"/>
    </source>
</evidence>
<dbReference type="GO" id="GO:0005829">
    <property type="term" value="C:cytosol"/>
    <property type="evidence" value="ECO:0007669"/>
    <property type="project" value="Ensembl"/>
</dbReference>
<evidence type="ECO:0000256" key="9">
    <source>
        <dbReference type="ARBA" id="ARBA00022741"/>
    </source>
</evidence>
<evidence type="ECO:0000313" key="16">
    <source>
        <dbReference type="Ensembl" id="ENSABRP00000021404.1"/>
    </source>
</evidence>
<dbReference type="SUPFAM" id="SSF47391">
    <property type="entry name" value="Dimerization-anchoring domain of cAMP-dependent PK regulatory subunit"/>
    <property type="match status" value="1"/>
</dbReference>
<dbReference type="PANTHER" id="PTHR23359">
    <property type="entry name" value="NUCLEOTIDE KINASE"/>
    <property type="match status" value="1"/>
</dbReference>
<dbReference type="InterPro" id="IPR027417">
    <property type="entry name" value="P-loop_NTPase"/>
</dbReference>
<evidence type="ECO:0000256" key="13">
    <source>
        <dbReference type="ARBA" id="ARBA00071573"/>
    </source>
</evidence>
<dbReference type="CDD" id="cd22978">
    <property type="entry name" value="DD_AK5"/>
    <property type="match status" value="1"/>
</dbReference>
<dbReference type="Gene3D" id="3.40.50.300">
    <property type="entry name" value="P-loop containing nucleotide triphosphate hydrolases"/>
    <property type="match status" value="2"/>
</dbReference>
<dbReference type="FunFam" id="3.40.50.300:FF:000583">
    <property type="entry name" value="Adenylate kinase isoenzyme 5"/>
    <property type="match status" value="1"/>
</dbReference>
<evidence type="ECO:0000313" key="17">
    <source>
        <dbReference type="Proteomes" id="UP000694426"/>
    </source>
</evidence>
<protein>
    <recommendedName>
        <fullName evidence="13">Adenylate kinase isoenzyme 5</fullName>
        <ecNumber evidence="6">2.7.4.3</ecNumber>
    </recommendedName>
    <alternativeName>
        <fullName evidence="14">ATP-AMP transphosphorylase 5</fullName>
    </alternativeName>
</protein>
<dbReference type="GO" id="GO:0005524">
    <property type="term" value="F:ATP binding"/>
    <property type="evidence" value="ECO:0007669"/>
    <property type="project" value="UniProtKB-KW"/>
</dbReference>
<evidence type="ECO:0000256" key="5">
    <source>
        <dbReference type="ARBA" id="ARBA00007220"/>
    </source>
</evidence>
<comment type="function">
    <text evidence="12">Nucleoside monophosphate (NMP) kinase that catalyzes the reversible transfer of the terminal phosphate group between nucleoside triphosphates and monophosphates. Active on AMP and dAMP with ATP as a donor. When GTP is used as phosphate donor, the enzyme phosphorylates AMP, CMP, and to a small extent dCMP. Also displays broad nucleoside diphosphate kinase activity.</text>
</comment>
<comment type="subcellular location">
    <subcellularLocation>
        <location evidence="4">Cytoplasm</location>
    </subcellularLocation>
</comment>
<keyword evidence="17" id="KW-1185">Reference proteome</keyword>
<dbReference type="SUPFAM" id="SSF52540">
    <property type="entry name" value="P-loop containing nucleoside triphosphate hydrolases"/>
    <property type="match status" value="2"/>
</dbReference>
<name>A0A8B9CKU0_9AVES</name>
<dbReference type="GO" id="GO:0004017">
    <property type="term" value="F:AMP kinase activity"/>
    <property type="evidence" value="ECO:0007669"/>
    <property type="project" value="UniProtKB-EC"/>
</dbReference>
<keyword evidence="11" id="KW-0067">ATP-binding</keyword>